<dbReference type="Gene3D" id="3.40.50.300">
    <property type="entry name" value="P-loop containing nucleotide triphosphate hydrolases"/>
    <property type="match status" value="2"/>
</dbReference>
<evidence type="ECO:0000256" key="5">
    <source>
        <dbReference type="ARBA" id="ARBA00022801"/>
    </source>
</evidence>
<gene>
    <name evidence="18" type="ORF">COT63_00250</name>
</gene>
<dbReference type="SUPFAM" id="SSF52540">
    <property type="entry name" value="P-loop containing nucleoside triphosphate hydrolases"/>
    <property type="match status" value="2"/>
</dbReference>
<dbReference type="GO" id="GO:0003677">
    <property type="term" value="F:DNA binding"/>
    <property type="evidence" value="ECO:0007669"/>
    <property type="project" value="UniProtKB-KW"/>
</dbReference>
<dbReference type="SMART" id="SM00487">
    <property type="entry name" value="DEXDc"/>
    <property type="match status" value="1"/>
</dbReference>
<dbReference type="GO" id="GO:0043138">
    <property type="term" value="F:3'-5' DNA helicase activity"/>
    <property type="evidence" value="ECO:0007669"/>
    <property type="project" value="UniProtKB-EC"/>
</dbReference>
<comment type="catalytic activity">
    <reaction evidence="12 15">
        <text>Couples ATP hydrolysis with the unwinding of duplex DNA by translocating in the 3'-5' direction.</text>
        <dbReference type="EC" id="5.6.2.4"/>
    </reaction>
</comment>
<dbReference type="InterPro" id="IPR012340">
    <property type="entry name" value="NA-bd_OB-fold"/>
</dbReference>
<keyword evidence="3 15" id="KW-0547">Nucleotide-binding</keyword>
<dbReference type="Pfam" id="PF00270">
    <property type="entry name" value="DEAD"/>
    <property type="match status" value="1"/>
</dbReference>
<dbReference type="Pfam" id="PF17191">
    <property type="entry name" value="RecG_wedge"/>
    <property type="match status" value="1"/>
</dbReference>
<evidence type="ECO:0000256" key="12">
    <source>
        <dbReference type="ARBA" id="ARBA00034617"/>
    </source>
</evidence>
<evidence type="ECO:0000313" key="18">
    <source>
        <dbReference type="EMBL" id="PIS15379.1"/>
    </source>
</evidence>
<proteinExistence type="inferred from homology"/>
<dbReference type="NCBIfam" id="TIGR00643">
    <property type="entry name" value="recG"/>
    <property type="match status" value="1"/>
</dbReference>
<evidence type="ECO:0000256" key="10">
    <source>
        <dbReference type="ARBA" id="ARBA00023204"/>
    </source>
</evidence>
<dbReference type="EMBL" id="PEZH01000006">
    <property type="protein sequence ID" value="PIS15379.1"/>
    <property type="molecule type" value="Genomic_DNA"/>
</dbReference>
<dbReference type="NCBIfam" id="NF008165">
    <property type="entry name" value="PRK10917.1-3"/>
    <property type="match status" value="1"/>
</dbReference>
<evidence type="ECO:0000256" key="11">
    <source>
        <dbReference type="ARBA" id="ARBA00023235"/>
    </source>
</evidence>
<dbReference type="CDD" id="cd04488">
    <property type="entry name" value="RecG_wedge_OBF"/>
    <property type="match status" value="1"/>
</dbReference>
<evidence type="ECO:0000256" key="7">
    <source>
        <dbReference type="ARBA" id="ARBA00022840"/>
    </source>
</evidence>
<dbReference type="InterPro" id="IPR014001">
    <property type="entry name" value="Helicase_ATP-bd"/>
</dbReference>
<evidence type="ECO:0000256" key="14">
    <source>
        <dbReference type="ARBA" id="ARBA00048988"/>
    </source>
</evidence>
<dbReference type="GO" id="GO:0006281">
    <property type="term" value="P:DNA repair"/>
    <property type="evidence" value="ECO:0007669"/>
    <property type="project" value="UniProtKB-UniRule"/>
</dbReference>
<dbReference type="AlphaFoldDB" id="A0A2H0WTX8"/>
<comment type="catalytic activity">
    <reaction evidence="14 15">
        <text>ATP + H2O = ADP + phosphate + H(+)</text>
        <dbReference type="Rhea" id="RHEA:13065"/>
        <dbReference type="ChEBI" id="CHEBI:15377"/>
        <dbReference type="ChEBI" id="CHEBI:15378"/>
        <dbReference type="ChEBI" id="CHEBI:30616"/>
        <dbReference type="ChEBI" id="CHEBI:43474"/>
        <dbReference type="ChEBI" id="CHEBI:456216"/>
        <dbReference type="EC" id="5.6.2.4"/>
    </reaction>
</comment>
<keyword evidence="6 15" id="KW-0347">Helicase</keyword>
<dbReference type="GO" id="GO:0016887">
    <property type="term" value="F:ATP hydrolysis activity"/>
    <property type="evidence" value="ECO:0007669"/>
    <property type="project" value="RHEA"/>
</dbReference>
<organism evidence="18 19">
    <name type="scientific">Candidatus Shapirobacteria bacterium CG09_land_8_20_14_0_10_38_17</name>
    <dbReference type="NCBI Taxonomy" id="1974884"/>
    <lineage>
        <taxon>Bacteria</taxon>
        <taxon>Candidatus Shapironibacteriota</taxon>
    </lineage>
</organism>
<keyword evidence="5 15" id="KW-0378">Hydrolase</keyword>
<name>A0A2H0WTX8_9BACT</name>
<dbReference type="InterPro" id="IPR001650">
    <property type="entry name" value="Helicase_C-like"/>
</dbReference>
<dbReference type="GO" id="GO:0006310">
    <property type="term" value="P:DNA recombination"/>
    <property type="evidence" value="ECO:0007669"/>
    <property type="project" value="UniProtKB-UniRule"/>
</dbReference>
<sequence length="686" mass="78329">MYFIVILKLSDPVNKLPRVGDIYAKKLKRLEIKTINDLLYHFPHRYIDYSLLSKINQIQPGETVTIKGKIENIKSEYRQFKKSIQRAVVSDSSGEIKVIWFNQPYLINTLKAGKEVSLSGKAKSFAGRLTLASPEFEIINSQRSQAIHTGRLTPIYPLTAGISSKWLRWQIKTTLELVRGQIKEFLPYKILIQENLINQYEAIKKIHFPENKTALKRAQERLAFDEVFLPQLAAKLRKINWQNEKKALPINISLSKLKKLTDQLPFTLTNAQKKAVSEIINDLAKNRPMNRLLQGDVGSGKTVVAAIAAYDVWLAGQKTMLMAPTEILAAQHYQTIKNIMPKNLKIGLKTSNQKINNNNFDILIGTHALIFKKKRPSKIGLIIIDEQHRFGVEQRALLIKKSQKQKSQTYPHVLTMTATPIPRSVALTLYGDLDLSILNELPSGRQQVKTWIIPQKKRENAYQWIKKQIKNYHSQVFIICPLIEESEKELMKNIRAATTEYKKLKKGVFSNLKLSLIHGKLKIKEKNSIIKQFNQGKIDILVATPVVEVGIDIPNATIIVIEGAERFGLAQLHQLRGRVGRGEKQSYCFLFPSFNVSQHAYQRLQIFQQNNIGVKLAEMDLAERGPGEIFGTAQHGFPKMKIASLTDYQLINRARKTAAKIVRQINQFPLLKKKLKKYTIKLVEPN</sequence>
<evidence type="ECO:0000256" key="9">
    <source>
        <dbReference type="ARBA" id="ARBA00023172"/>
    </source>
</evidence>
<dbReference type="SMART" id="SM00490">
    <property type="entry name" value="HELICc"/>
    <property type="match status" value="1"/>
</dbReference>
<evidence type="ECO:0000256" key="3">
    <source>
        <dbReference type="ARBA" id="ARBA00022741"/>
    </source>
</evidence>
<feature type="domain" description="Helicase ATP-binding" evidence="16">
    <location>
        <begin position="282"/>
        <end position="438"/>
    </location>
</feature>
<feature type="domain" description="Helicase C-terminal" evidence="17">
    <location>
        <begin position="457"/>
        <end position="622"/>
    </location>
</feature>
<evidence type="ECO:0000259" key="17">
    <source>
        <dbReference type="PROSITE" id="PS51194"/>
    </source>
</evidence>
<reference evidence="19" key="1">
    <citation type="submission" date="2017-09" db="EMBL/GenBank/DDBJ databases">
        <title>Depth-based differentiation of microbial function through sediment-hosted aquifers and enrichment of novel symbionts in the deep terrestrial subsurface.</title>
        <authorList>
            <person name="Probst A.J."/>
            <person name="Ladd B."/>
            <person name="Jarett J.K."/>
            <person name="Geller-Mcgrath D.E."/>
            <person name="Sieber C.M.K."/>
            <person name="Emerson J.B."/>
            <person name="Anantharaman K."/>
            <person name="Thomas B.C."/>
            <person name="Malmstrom R."/>
            <person name="Stieglmeier M."/>
            <person name="Klingl A."/>
            <person name="Woyke T."/>
            <person name="Ryan C.M."/>
            <person name="Banfield J.F."/>
        </authorList>
    </citation>
    <scope>NUCLEOTIDE SEQUENCE [LARGE SCALE GENOMIC DNA]</scope>
</reference>
<keyword evidence="8" id="KW-0238">DNA-binding</keyword>
<evidence type="ECO:0000256" key="6">
    <source>
        <dbReference type="ARBA" id="ARBA00022806"/>
    </source>
</evidence>
<evidence type="ECO:0000256" key="13">
    <source>
        <dbReference type="ARBA" id="ARBA00034808"/>
    </source>
</evidence>
<keyword evidence="4 15" id="KW-0227">DNA damage</keyword>
<dbReference type="NCBIfam" id="NF008168">
    <property type="entry name" value="PRK10917.2-2"/>
    <property type="match status" value="1"/>
</dbReference>
<keyword evidence="7 15" id="KW-0067">ATP-binding</keyword>
<comment type="function">
    <text evidence="15">Plays a critical role in recombination and DNA repair. Helps process Holliday junction intermediates to mature products by catalyzing branch migration. Has replication fork regression activity, unwinds stalled or blocked replication forks to make a HJ that can be resolved. Has a DNA unwinding activity characteristic of a DNA helicase with 3'-5' polarity.</text>
</comment>
<dbReference type="Pfam" id="PF19833">
    <property type="entry name" value="RecG_dom3_C"/>
    <property type="match status" value="1"/>
</dbReference>
<keyword evidence="9 15" id="KW-0233">DNA recombination</keyword>
<evidence type="ECO:0000256" key="2">
    <source>
        <dbReference type="ARBA" id="ARBA00017846"/>
    </source>
</evidence>
<dbReference type="Pfam" id="PF00271">
    <property type="entry name" value="Helicase_C"/>
    <property type="match status" value="1"/>
</dbReference>
<keyword evidence="10 15" id="KW-0234">DNA repair</keyword>
<dbReference type="GO" id="GO:0005524">
    <property type="term" value="F:ATP binding"/>
    <property type="evidence" value="ECO:0007669"/>
    <property type="project" value="UniProtKB-KW"/>
</dbReference>
<evidence type="ECO:0000313" key="19">
    <source>
        <dbReference type="Proteomes" id="UP000231282"/>
    </source>
</evidence>
<evidence type="ECO:0000256" key="15">
    <source>
        <dbReference type="RuleBase" id="RU363016"/>
    </source>
</evidence>
<dbReference type="PANTHER" id="PTHR47964:SF1">
    <property type="entry name" value="ATP-DEPENDENT DNA HELICASE HOMOLOG RECG, CHLOROPLASTIC"/>
    <property type="match status" value="1"/>
</dbReference>
<dbReference type="PROSITE" id="PS51194">
    <property type="entry name" value="HELICASE_CTER"/>
    <property type="match status" value="1"/>
</dbReference>
<dbReference type="InterPro" id="IPR045562">
    <property type="entry name" value="RecG_dom3_C"/>
</dbReference>
<dbReference type="PROSITE" id="PS51192">
    <property type="entry name" value="HELICASE_ATP_BIND_1"/>
    <property type="match status" value="1"/>
</dbReference>
<keyword evidence="11" id="KW-0413">Isomerase</keyword>
<dbReference type="InterPro" id="IPR011545">
    <property type="entry name" value="DEAD/DEAH_box_helicase_dom"/>
</dbReference>
<dbReference type="InterPro" id="IPR033454">
    <property type="entry name" value="RecG_wedge"/>
</dbReference>
<evidence type="ECO:0000256" key="8">
    <source>
        <dbReference type="ARBA" id="ARBA00023125"/>
    </source>
</evidence>
<dbReference type="SUPFAM" id="SSF50249">
    <property type="entry name" value="Nucleic acid-binding proteins"/>
    <property type="match status" value="1"/>
</dbReference>
<comment type="caution">
    <text evidence="18">The sequence shown here is derived from an EMBL/GenBank/DDBJ whole genome shotgun (WGS) entry which is preliminary data.</text>
</comment>
<evidence type="ECO:0000256" key="1">
    <source>
        <dbReference type="ARBA" id="ARBA00007504"/>
    </source>
</evidence>
<dbReference type="EC" id="5.6.2.4" evidence="13 15"/>
<dbReference type="Proteomes" id="UP000231282">
    <property type="component" value="Unassembled WGS sequence"/>
</dbReference>
<evidence type="ECO:0000256" key="4">
    <source>
        <dbReference type="ARBA" id="ARBA00022763"/>
    </source>
</evidence>
<comment type="similarity">
    <text evidence="1 15">Belongs to the helicase family. RecG subfamily.</text>
</comment>
<dbReference type="InterPro" id="IPR027417">
    <property type="entry name" value="P-loop_NTPase"/>
</dbReference>
<evidence type="ECO:0000259" key="16">
    <source>
        <dbReference type="PROSITE" id="PS51192"/>
    </source>
</evidence>
<dbReference type="InterPro" id="IPR047112">
    <property type="entry name" value="RecG/Mfd"/>
</dbReference>
<dbReference type="PANTHER" id="PTHR47964">
    <property type="entry name" value="ATP-DEPENDENT DNA HELICASE HOMOLOG RECG, CHLOROPLASTIC"/>
    <property type="match status" value="1"/>
</dbReference>
<dbReference type="Gene3D" id="2.40.50.140">
    <property type="entry name" value="Nucleic acid-binding proteins"/>
    <property type="match status" value="1"/>
</dbReference>
<dbReference type="InterPro" id="IPR004609">
    <property type="entry name" value="ATP-dep_DNA_helicase_RecG"/>
</dbReference>
<accession>A0A2H0WTX8</accession>
<protein>
    <recommendedName>
        <fullName evidence="2 15">ATP-dependent DNA helicase RecG</fullName>
        <ecNumber evidence="13 15">5.6.2.4</ecNumber>
    </recommendedName>
</protein>